<keyword evidence="3" id="KW-1185">Reference proteome</keyword>
<feature type="region of interest" description="Disordered" evidence="1">
    <location>
        <begin position="27"/>
        <end position="76"/>
    </location>
</feature>
<dbReference type="EMBL" id="KQ434984">
    <property type="protein sequence ID" value="KZC13142.1"/>
    <property type="molecule type" value="Genomic_DNA"/>
</dbReference>
<evidence type="ECO:0000313" key="2">
    <source>
        <dbReference type="EMBL" id="KZC13142.1"/>
    </source>
</evidence>
<gene>
    <name evidence="2" type="ORF">WN55_05374</name>
</gene>
<protein>
    <submittedName>
        <fullName evidence="2">Uncharacterized protein</fullName>
    </submittedName>
</protein>
<organism evidence="2 3">
    <name type="scientific">Dufourea novaeangliae</name>
    <name type="common">Sweat bee</name>
    <dbReference type="NCBI Taxonomy" id="178035"/>
    <lineage>
        <taxon>Eukaryota</taxon>
        <taxon>Metazoa</taxon>
        <taxon>Ecdysozoa</taxon>
        <taxon>Arthropoda</taxon>
        <taxon>Hexapoda</taxon>
        <taxon>Insecta</taxon>
        <taxon>Pterygota</taxon>
        <taxon>Neoptera</taxon>
        <taxon>Endopterygota</taxon>
        <taxon>Hymenoptera</taxon>
        <taxon>Apocrita</taxon>
        <taxon>Aculeata</taxon>
        <taxon>Apoidea</taxon>
        <taxon>Anthophila</taxon>
        <taxon>Halictidae</taxon>
        <taxon>Rophitinae</taxon>
        <taxon>Dufourea</taxon>
    </lineage>
</organism>
<reference evidence="2 3" key="1">
    <citation type="submission" date="2015-07" db="EMBL/GenBank/DDBJ databases">
        <title>The genome of Dufourea novaeangliae.</title>
        <authorList>
            <person name="Pan H."/>
            <person name="Kapheim K."/>
        </authorList>
    </citation>
    <scope>NUCLEOTIDE SEQUENCE [LARGE SCALE GENOMIC DNA]</scope>
    <source>
        <strain evidence="2">0120121106</strain>
        <tissue evidence="2">Whole body</tissue>
    </source>
</reference>
<name>A0A154PMR2_DUFNO</name>
<dbReference type="AlphaFoldDB" id="A0A154PMR2"/>
<proteinExistence type="predicted"/>
<evidence type="ECO:0000256" key="1">
    <source>
        <dbReference type="SAM" id="MobiDB-lite"/>
    </source>
</evidence>
<feature type="region of interest" description="Disordered" evidence="1">
    <location>
        <begin position="1"/>
        <end position="20"/>
    </location>
</feature>
<sequence>MNDPIFRSTGLKIPRPKPDLLANVLQTKSPMGKDRGSVNSADQTSRLSKNAVRKRKKKDADKVGRTGDGRELEGVE</sequence>
<dbReference type="Proteomes" id="UP000076502">
    <property type="component" value="Unassembled WGS sequence"/>
</dbReference>
<feature type="compositionally biased region" description="Basic and acidic residues" evidence="1">
    <location>
        <begin position="58"/>
        <end position="76"/>
    </location>
</feature>
<accession>A0A154PMR2</accession>
<feature type="compositionally biased region" description="Polar residues" evidence="1">
    <location>
        <begin position="37"/>
        <end position="48"/>
    </location>
</feature>
<evidence type="ECO:0000313" key="3">
    <source>
        <dbReference type="Proteomes" id="UP000076502"/>
    </source>
</evidence>